<feature type="compositionally biased region" description="Low complexity" evidence="1">
    <location>
        <begin position="247"/>
        <end position="259"/>
    </location>
</feature>
<protein>
    <recommendedName>
        <fullName evidence="4">Fibronectin type-III domain-containing protein</fullName>
    </recommendedName>
</protein>
<dbReference type="Gene3D" id="1.25.40.20">
    <property type="entry name" value="Ankyrin repeat-containing domain"/>
    <property type="match status" value="1"/>
</dbReference>
<dbReference type="CDD" id="cd00063">
    <property type="entry name" value="FN3"/>
    <property type="match status" value="1"/>
</dbReference>
<dbReference type="AlphaFoldDB" id="A0A8K1CIG1"/>
<dbReference type="Gene3D" id="2.60.40.10">
    <property type="entry name" value="Immunoglobulins"/>
    <property type="match status" value="1"/>
</dbReference>
<dbReference type="OrthoDB" id="58789at2759"/>
<comment type="caution">
    <text evidence="2">The sequence shown here is derived from an EMBL/GenBank/DDBJ whole genome shotgun (WGS) entry which is preliminary data.</text>
</comment>
<evidence type="ECO:0000313" key="3">
    <source>
        <dbReference type="Proteomes" id="UP000794436"/>
    </source>
</evidence>
<dbReference type="InterPro" id="IPR002110">
    <property type="entry name" value="Ankyrin_rpt"/>
</dbReference>
<feature type="compositionally biased region" description="Acidic residues" evidence="1">
    <location>
        <begin position="234"/>
        <end position="246"/>
    </location>
</feature>
<reference evidence="2" key="1">
    <citation type="submission" date="2019-03" db="EMBL/GenBank/DDBJ databases">
        <title>Long read genome sequence of the mycoparasitic Pythium oligandrum ATCC 38472 isolated from sugarbeet rhizosphere.</title>
        <authorList>
            <person name="Gaulin E."/>
        </authorList>
    </citation>
    <scope>NUCLEOTIDE SEQUENCE</scope>
    <source>
        <strain evidence="2">ATCC 38472_TT</strain>
    </source>
</reference>
<gene>
    <name evidence="2" type="ORF">Poli38472_005686</name>
</gene>
<evidence type="ECO:0000256" key="1">
    <source>
        <dbReference type="SAM" id="MobiDB-lite"/>
    </source>
</evidence>
<sequence length="322" mass="35277">MGKSTLPAGRGKDRINEIRKATLADDGSGDDGWRVVLLRALVKGDLEAVASMLQAHIDVLSLPLTSIMPRWKLQCESMHWWMLSEATPLFLASAYSHPAIVQWLLLHGADRSAMCYLNQTPLAVVGECCEHTVVPTDTRPALLKRSAECRRLLEAPATIPEAPAEAVGFSCHISTQTVVVRVATPNVKGAATPPPPQTIYTCFVEVTWLTPLSNGAIIEKYDVRYRVIIEEETSAGGDDGDDDAQDGEASQAASASSSANWHTERATHNRRRQQQTLVLKGLQFESIYEFGLRSWNAAGKGEWGRPYKFRTLPSPVANNAKT</sequence>
<dbReference type="EMBL" id="SPLM01000073">
    <property type="protein sequence ID" value="TMW63068.1"/>
    <property type="molecule type" value="Genomic_DNA"/>
</dbReference>
<keyword evidence="3" id="KW-1185">Reference proteome</keyword>
<evidence type="ECO:0000313" key="2">
    <source>
        <dbReference type="EMBL" id="TMW63068.1"/>
    </source>
</evidence>
<organism evidence="2 3">
    <name type="scientific">Pythium oligandrum</name>
    <name type="common">Mycoparasitic fungus</name>
    <dbReference type="NCBI Taxonomy" id="41045"/>
    <lineage>
        <taxon>Eukaryota</taxon>
        <taxon>Sar</taxon>
        <taxon>Stramenopiles</taxon>
        <taxon>Oomycota</taxon>
        <taxon>Peronosporomycetes</taxon>
        <taxon>Pythiales</taxon>
        <taxon>Pythiaceae</taxon>
        <taxon>Pythium</taxon>
    </lineage>
</organism>
<name>A0A8K1CIG1_PYTOL</name>
<evidence type="ECO:0008006" key="4">
    <source>
        <dbReference type="Google" id="ProtNLM"/>
    </source>
</evidence>
<proteinExistence type="predicted"/>
<dbReference type="Proteomes" id="UP000794436">
    <property type="component" value="Unassembled WGS sequence"/>
</dbReference>
<dbReference type="Pfam" id="PF00023">
    <property type="entry name" value="Ank"/>
    <property type="match status" value="1"/>
</dbReference>
<dbReference type="SUPFAM" id="SSF49265">
    <property type="entry name" value="Fibronectin type III"/>
    <property type="match status" value="1"/>
</dbReference>
<feature type="region of interest" description="Disordered" evidence="1">
    <location>
        <begin position="234"/>
        <end position="272"/>
    </location>
</feature>
<dbReference type="SUPFAM" id="SSF48403">
    <property type="entry name" value="Ankyrin repeat"/>
    <property type="match status" value="1"/>
</dbReference>
<dbReference type="InterPro" id="IPR003961">
    <property type="entry name" value="FN3_dom"/>
</dbReference>
<dbReference type="InterPro" id="IPR036770">
    <property type="entry name" value="Ankyrin_rpt-contain_sf"/>
</dbReference>
<dbReference type="InterPro" id="IPR036116">
    <property type="entry name" value="FN3_sf"/>
</dbReference>
<dbReference type="InterPro" id="IPR013783">
    <property type="entry name" value="Ig-like_fold"/>
</dbReference>
<accession>A0A8K1CIG1</accession>